<comment type="subcellular location">
    <subcellularLocation>
        <location evidence="1">Cell membrane</location>
        <topology evidence="1">Lipid-anchor</topology>
    </subcellularLocation>
</comment>
<dbReference type="InterPro" id="IPR050034">
    <property type="entry name" value="Opp4A"/>
</dbReference>
<dbReference type="PIRSF" id="PIRSF002741">
    <property type="entry name" value="MppA"/>
    <property type="match status" value="1"/>
</dbReference>
<feature type="domain" description="Solute-binding protein family 5" evidence="7">
    <location>
        <begin position="152"/>
        <end position="545"/>
    </location>
</feature>
<dbReference type="InterPro" id="IPR023765">
    <property type="entry name" value="SBP_5_CS"/>
</dbReference>
<sequence>MSKSFMGKSLFVLMLALFLVLAACGGGDDTSEGGSEGDSDGEGTEENEGSEGDGGGDSDSEGSDSEGSDSEGNSDQQIFDIENFDTVTSNDGEPIDGGHLNYGLVSDTVFEGTLNYNFYSGNPDAMILQFIDESLLGMDPSHNYNQEGAATFEANRDEGSITFTIRDGVNWHDGEPVTAEDWVHAYEVIGHPEYTGVRYGTVGFTMIEGMEAYHNGEADEISGIEIHDEKSFTINYERLTPSLLSGGIWTYALPKHIFEDIPVADMAESDAVRQNPIGFGPFKVDSIVPGESVELTKNEDYWEGEPNLDSVTVKVVNPNVVAQELETGGVDLVDSFPAAQFPSNSDMENVEWLGDVDGAYTYIGFKLGDWNAEEGEVNYKPDEMKMGDVELRRAMWYAIDNNAVGERFYNGLRWNATTLITPWHPTYHDDSIETPTYDLEKANQILDEAGYEDTNGDGYREKPNGDELSINFASMSGGETAEPLANYYMQQWDKAGLDVSLVDGRLLEFNQFYDRVGQSGEDDPAIDIYQGAWSVGSDVDPSGLYGREAIFNFPRYASEENDELLEKGLSQKAFDIEYRQEVYSDWQELMVEDIPVIPTLYRSAIYPANERVVNYDISTYALEWHEVGVTQEEPVTAE</sequence>
<evidence type="ECO:0000256" key="2">
    <source>
        <dbReference type="ARBA" id="ARBA00005695"/>
    </source>
</evidence>
<keyword evidence="3" id="KW-0813">Transport</keyword>
<comment type="similarity">
    <text evidence="2">Belongs to the bacterial solute-binding protein 5 family.</text>
</comment>
<evidence type="ECO:0000256" key="5">
    <source>
        <dbReference type="SAM" id="MobiDB-lite"/>
    </source>
</evidence>
<dbReference type="InterPro" id="IPR039424">
    <property type="entry name" value="SBP_5"/>
</dbReference>
<organism evidence="8 9">
    <name type="scientific">Alkalibacillus flavidus</name>
    <dbReference type="NCBI Taxonomy" id="546021"/>
    <lineage>
        <taxon>Bacteria</taxon>
        <taxon>Bacillati</taxon>
        <taxon>Bacillota</taxon>
        <taxon>Bacilli</taxon>
        <taxon>Bacillales</taxon>
        <taxon>Bacillaceae</taxon>
        <taxon>Alkalibacillus</taxon>
    </lineage>
</organism>
<feature type="chain" id="PRO_5046199970" evidence="6">
    <location>
        <begin position="23"/>
        <end position="638"/>
    </location>
</feature>
<reference evidence="8 9" key="1">
    <citation type="submission" date="2024-06" db="EMBL/GenBank/DDBJ databases">
        <title>Genomic Encyclopedia of Type Strains, Phase IV (KMG-IV): sequencing the most valuable type-strain genomes for metagenomic binning, comparative biology and taxonomic classification.</title>
        <authorList>
            <person name="Goeker M."/>
        </authorList>
    </citation>
    <scope>NUCLEOTIDE SEQUENCE [LARGE SCALE GENOMIC DNA]</scope>
    <source>
        <strain evidence="8 9">DSM 23520</strain>
    </source>
</reference>
<dbReference type="Gene3D" id="3.40.190.10">
    <property type="entry name" value="Periplasmic binding protein-like II"/>
    <property type="match status" value="1"/>
</dbReference>
<dbReference type="NCBIfam" id="NF045467">
    <property type="entry name" value="Opp4A"/>
    <property type="match status" value="1"/>
</dbReference>
<gene>
    <name evidence="8" type="ORF">ABID56_002300</name>
</gene>
<proteinExistence type="inferred from homology"/>
<evidence type="ECO:0000313" key="8">
    <source>
        <dbReference type="EMBL" id="MET3684174.1"/>
    </source>
</evidence>
<feature type="region of interest" description="Disordered" evidence="5">
    <location>
        <begin position="28"/>
        <end position="76"/>
    </location>
</feature>
<accession>A0ABV2KXR0</accession>
<keyword evidence="4 6" id="KW-0732">Signal</keyword>
<dbReference type="Pfam" id="PF00496">
    <property type="entry name" value="SBP_bac_5"/>
    <property type="match status" value="1"/>
</dbReference>
<evidence type="ECO:0000256" key="6">
    <source>
        <dbReference type="SAM" id="SignalP"/>
    </source>
</evidence>
<feature type="compositionally biased region" description="Acidic residues" evidence="5">
    <location>
        <begin position="29"/>
        <end position="69"/>
    </location>
</feature>
<comment type="caution">
    <text evidence="8">The sequence shown here is derived from an EMBL/GenBank/DDBJ whole genome shotgun (WGS) entry which is preliminary data.</text>
</comment>
<dbReference type="Proteomes" id="UP001549167">
    <property type="component" value="Unassembled WGS sequence"/>
</dbReference>
<keyword evidence="9" id="KW-1185">Reference proteome</keyword>
<dbReference type="SUPFAM" id="SSF53850">
    <property type="entry name" value="Periplasmic binding protein-like II"/>
    <property type="match status" value="1"/>
</dbReference>
<evidence type="ECO:0000256" key="3">
    <source>
        <dbReference type="ARBA" id="ARBA00022448"/>
    </source>
</evidence>
<protein>
    <submittedName>
        <fullName evidence="8">Peptide/nickel transport system substrate-binding protein</fullName>
    </submittedName>
</protein>
<evidence type="ECO:0000259" key="7">
    <source>
        <dbReference type="Pfam" id="PF00496"/>
    </source>
</evidence>
<evidence type="ECO:0000256" key="4">
    <source>
        <dbReference type="ARBA" id="ARBA00022729"/>
    </source>
</evidence>
<dbReference type="PANTHER" id="PTHR30290">
    <property type="entry name" value="PERIPLASMIC BINDING COMPONENT OF ABC TRANSPORTER"/>
    <property type="match status" value="1"/>
</dbReference>
<evidence type="ECO:0000313" key="9">
    <source>
        <dbReference type="Proteomes" id="UP001549167"/>
    </source>
</evidence>
<dbReference type="PANTHER" id="PTHR30290:SF9">
    <property type="entry name" value="OLIGOPEPTIDE-BINDING PROTEIN APPA"/>
    <property type="match status" value="1"/>
</dbReference>
<dbReference type="InterPro" id="IPR030678">
    <property type="entry name" value="Peptide/Ni-bd"/>
</dbReference>
<dbReference type="PROSITE" id="PS01040">
    <property type="entry name" value="SBP_BACTERIAL_5"/>
    <property type="match status" value="1"/>
</dbReference>
<dbReference type="CDD" id="cd08510">
    <property type="entry name" value="PBP2_Lactococcal_OppA_like"/>
    <property type="match status" value="1"/>
</dbReference>
<evidence type="ECO:0000256" key="1">
    <source>
        <dbReference type="ARBA" id="ARBA00004193"/>
    </source>
</evidence>
<name>A0ABV2KXR0_9BACI</name>
<dbReference type="RefSeq" id="WP_354221270.1">
    <property type="nucleotide sequence ID" value="NZ_JBEPMX010000013.1"/>
</dbReference>
<dbReference type="InterPro" id="IPR000914">
    <property type="entry name" value="SBP_5_dom"/>
</dbReference>
<dbReference type="Gene3D" id="3.10.105.10">
    <property type="entry name" value="Dipeptide-binding Protein, Domain 3"/>
    <property type="match status" value="1"/>
</dbReference>
<dbReference type="PROSITE" id="PS51257">
    <property type="entry name" value="PROKAR_LIPOPROTEIN"/>
    <property type="match status" value="1"/>
</dbReference>
<dbReference type="EMBL" id="JBEPMX010000013">
    <property type="protein sequence ID" value="MET3684174.1"/>
    <property type="molecule type" value="Genomic_DNA"/>
</dbReference>
<feature type="signal peptide" evidence="6">
    <location>
        <begin position="1"/>
        <end position="22"/>
    </location>
</feature>